<gene>
    <name evidence="1" type="ORF">EHYA_07592</name>
</gene>
<evidence type="ECO:0000313" key="1">
    <source>
        <dbReference type="EMBL" id="GCD99870.1"/>
    </source>
</evidence>
<name>A0A401YZ86_9ACTN</name>
<dbReference type="InterPro" id="IPR008983">
    <property type="entry name" value="Tumour_necrosis_fac-like_dom"/>
</dbReference>
<sequence length="178" mass="19086">MPKPTIKSWNAREQVTAEKLNEQLRDTTAFLYQPPYASLWTADNTQTAGGSVTQLSWTDWEFRGVAIQSSAPRAASGILVQEPGLYQIDYAVLAQPVGGISHILTYVRVNGTEVIGSAATAADVGFMSTGRINGVVKLRAGDVVSFAYYFSSGRSGVVIGNGAVKRGTHAYVYYVGES</sequence>
<reference evidence="1 2" key="1">
    <citation type="submission" date="2018-12" db="EMBL/GenBank/DDBJ databases">
        <title>Draft genome sequence of Embleya hyalina NBRC 13850T.</title>
        <authorList>
            <person name="Komaki H."/>
            <person name="Hosoyama A."/>
            <person name="Kimura A."/>
            <person name="Ichikawa N."/>
            <person name="Tamura T."/>
        </authorList>
    </citation>
    <scope>NUCLEOTIDE SEQUENCE [LARGE SCALE GENOMIC DNA]</scope>
    <source>
        <strain evidence="1 2">NBRC 13850</strain>
    </source>
</reference>
<dbReference type="AlphaFoldDB" id="A0A401YZ86"/>
<keyword evidence="2" id="KW-1185">Reference proteome</keyword>
<comment type="caution">
    <text evidence="1">The sequence shown here is derived from an EMBL/GenBank/DDBJ whole genome shotgun (WGS) entry which is preliminary data.</text>
</comment>
<dbReference type="EMBL" id="BIFH01000035">
    <property type="protein sequence ID" value="GCD99870.1"/>
    <property type="molecule type" value="Genomic_DNA"/>
</dbReference>
<organism evidence="1 2">
    <name type="scientific">Embleya hyalina</name>
    <dbReference type="NCBI Taxonomy" id="516124"/>
    <lineage>
        <taxon>Bacteria</taxon>
        <taxon>Bacillati</taxon>
        <taxon>Actinomycetota</taxon>
        <taxon>Actinomycetes</taxon>
        <taxon>Kitasatosporales</taxon>
        <taxon>Streptomycetaceae</taxon>
        <taxon>Embleya</taxon>
    </lineage>
</organism>
<accession>A0A401YZ86</accession>
<dbReference type="RefSeq" id="WP_126641638.1">
    <property type="nucleotide sequence ID" value="NZ_BIFH01000035.1"/>
</dbReference>
<dbReference type="Gene3D" id="2.60.120.40">
    <property type="match status" value="1"/>
</dbReference>
<evidence type="ECO:0000313" key="2">
    <source>
        <dbReference type="Proteomes" id="UP000286931"/>
    </source>
</evidence>
<dbReference type="Proteomes" id="UP000286931">
    <property type="component" value="Unassembled WGS sequence"/>
</dbReference>
<protein>
    <submittedName>
        <fullName evidence="1">Uncharacterized protein</fullName>
    </submittedName>
</protein>
<proteinExistence type="predicted"/>